<dbReference type="InterPro" id="IPR029062">
    <property type="entry name" value="Class_I_gatase-like"/>
</dbReference>
<dbReference type="Gene3D" id="3.40.50.880">
    <property type="match status" value="1"/>
</dbReference>
<evidence type="ECO:0000313" key="3">
    <source>
        <dbReference type="EMBL" id="SDF76516.1"/>
    </source>
</evidence>
<evidence type="ECO:0000313" key="4">
    <source>
        <dbReference type="Proteomes" id="UP000198972"/>
    </source>
</evidence>
<keyword evidence="1" id="KW-0472">Membrane</keyword>
<reference evidence="3 4" key="1">
    <citation type="submission" date="2016-10" db="EMBL/GenBank/DDBJ databases">
        <authorList>
            <person name="de Groot N.N."/>
        </authorList>
    </citation>
    <scope>NUCLEOTIDE SEQUENCE [LARGE SCALE GENOMIC DNA]</scope>
    <source>
        <strain evidence="3 4">DSM 28129</strain>
    </source>
</reference>
<dbReference type="EMBL" id="FNBG01000016">
    <property type="protein sequence ID" value="SDF76516.1"/>
    <property type="molecule type" value="Genomic_DNA"/>
</dbReference>
<sequence length="792" mass="86966">MVGQLKRIIPMFVLITMIAAGLWGAAPAYVSAAEPAISIETEVGYGENYKENEWTPITITLKSDADISGEIVVRAELPYMQGSVSQIKQVDLPAGTPKKITVGVIGNNFTKDNTTIRFYSGSAESGKYIPFSSGKAYLQSAFNQGAVIGVLASDPDTMNFLRALNDNGRNVTVTSLKGDQLPNDGQYLSSLDVLVVNNYSMDTSTEGQLAAISDWVKRGGTLVLAGGAGYTKSVKGLEALSPVEFTGTTEVNALPELASLGGKALSIDHPLTISTATLKDTASTILSNGNEPLFASWSVGKGEVLYAAYDVSQDPLDSWSGHAGVWGSVLSKKLLSNAAFQGGNYKYAYVNFRSGMDYLLDYFPSLTFPPFSRLFWIFIAYALVVAPALYYILKKLDKREWAWVCIPVIAIVASVGIYFAGTTGKTNVRTHTINVMELDSNGYAKRTTASSLFVPRGGKYELQFAAGTHVTLKREDGLITGNSLSNSAREFVREQEDATDVKLLDMTHRSIAKVWVDQAENREFGKLDIVMTYDEKGQPQGTITNNTDRNFSNTALIVGGDLYMIGNLEKNQSSPIPSNKIPVRYGNYGDTAFPYTGNNRNDPHQRERGLMNNYLGSNSEFNNVIIAWDQAVISDYKVNGKEVPTEQLNMWVQQVQPQFVNDKNEIQVPFGYIRGGISNITASEWSQDSSIGINMSEGDMDFEYNLTAIGHSANLSELNIRQQNNGQRTTAMIWNNTMNNWEPLTWVNGQVAITEKVDDYIQNGSRLLIRITASEWTSFDMPEISLKGKMSR</sequence>
<dbReference type="RefSeq" id="WP_091231772.1">
    <property type="nucleotide sequence ID" value="NZ_FNBG01000016.1"/>
</dbReference>
<feature type="domain" description="DUF7408" evidence="2">
    <location>
        <begin position="189"/>
        <end position="313"/>
    </location>
</feature>
<dbReference type="OrthoDB" id="137965at2"/>
<dbReference type="AlphaFoldDB" id="A0A1G7NRB0"/>
<evidence type="ECO:0000259" key="2">
    <source>
        <dbReference type="Pfam" id="PF24157"/>
    </source>
</evidence>
<evidence type="ECO:0000256" key="1">
    <source>
        <dbReference type="SAM" id="Phobius"/>
    </source>
</evidence>
<keyword evidence="1" id="KW-1133">Transmembrane helix</keyword>
<gene>
    <name evidence="3" type="ORF">SAMN04488542_116100</name>
</gene>
<proteinExistence type="predicted"/>
<protein>
    <submittedName>
        <fullName evidence="3">Uncharacterized membrane protein</fullName>
    </submittedName>
</protein>
<dbReference type="Pfam" id="PF24157">
    <property type="entry name" value="DUF7408"/>
    <property type="match status" value="1"/>
</dbReference>
<dbReference type="CDD" id="cd03143">
    <property type="entry name" value="A4_beta-galactosidase_middle_domain"/>
    <property type="match status" value="1"/>
</dbReference>
<dbReference type="InterPro" id="IPR055831">
    <property type="entry name" value="DUF7408"/>
</dbReference>
<keyword evidence="4" id="KW-1185">Reference proteome</keyword>
<name>A0A1G7NRB0_9BACL</name>
<dbReference type="SUPFAM" id="SSF52317">
    <property type="entry name" value="Class I glutamine amidotransferase-like"/>
    <property type="match status" value="1"/>
</dbReference>
<dbReference type="STRING" id="670482.SAMN04488542_116100"/>
<accession>A0A1G7NRB0</accession>
<feature type="transmembrane region" description="Helical" evidence="1">
    <location>
        <begin position="400"/>
        <end position="421"/>
    </location>
</feature>
<keyword evidence="1" id="KW-0812">Transmembrane</keyword>
<dbReference type="Proteomes" id="UP000198972">
    <property type="component" value="Unassembled WGS sequence"/>
</dbReference>
<feature type="transmembrane region" description="Helical" evidence="1">
    <location>
        <begin position="374"/>
        <end position="393"/>
    </location>
</feature>
<organism evidence="3 4">
    <name type="scientific">Fontibacillus panacisegetis</name>
    <dbReference type="NCBI Taxonomy" id="670482"/>
    <lineage>
        <taxon>Bacteria</taxon>
        <taxon>Bacillati</taxon>
        <taxon>Bacillota</taxon>
        <taxon>Bacilli</taxon>
        <taxon>Bacillales</taxon>
        <taxon>Paenibacillaceae</taxon>
        <taxon>Fontibacillus</taxon>
    </lineage>
</organism>